<keyword evidence="7" id="KW-0539">Nucleus</keyword>
<evidence type="ECO:0000313" key="9">
    <source>
        <dbReference type="EMBL" id="KAK3914166.1"/>
    </source>
</evidence>
<reference evidence="9" key="2">
    <citation type="journal article" date="2023" name="BMC Genomics">
        <title>Pest status, molecular evolution, and epigenetic factors derived from the genome assembly of Frankliniella fusca, a thysanopteran phytovirus vector.</title>
        <authorList>
            <person name="Catto M.A."/>
            <person name="Labadie P.E."/>
            <person name="Jacobson A.L."/>
            <person name="Kennedy G.G."/>
            <person name="Srinivasan R."/>
            <person name="Hunt B.G."/>
        </authorList>
    </citation>
    <scope>NUCLEOTIDE SEQUENCE</scope>
    <source>
        <strain evidence="9">PL_HMW_Pooled</strain>
    </source>
</reference>
<sequence length="349" mass="40503">MSDSESSSDDDLVHQGIFVLFGMDNNDGEDAKEQVVDIDIHGWRELSNASFKENFRMNRTVFERLIQKVGLHMTANNLLKRRRIPLDIRLMMGLWPIFNPDTFRSSGQNFGKKKVLHQMAPRYIKWPTAFERENIKTNLEERYGFPGTVGAIDGTHIPITAPTLHQQDYVDRHGDYSILVQAVCDDKLLLRDVYAGQARAIGDVRKYNRSPLSLNLLLSQEMMSDDEHIIGDSAYVCTKHLLSPYVNDGHLNQRQRYQINCRTGLLKGKERRLHHLYMRNHRSVIHHIFASFVIHNFIILEGEESDGLPPINVRNIDDNEYTRLVNEARDFGSYKREYICNTLFEDQLQ</sequence>
<comment type="caution">
    <text evidence="9">The sequence shown here is derived from an EMBL/GenBank/DDBJ whole genome shotgun (WGS) entry which is preliminary data.</text>
</comment>
<name>A0AAE1LBQ8_9NEOP</name>
<comment type="subcellular location">
    <subcellularLocation>
        <location evidence="2">Nucleus</location>
    </subcellularLocation>
</comment>
<evidence type="ECO:0000313" key="10">
    <source>
        <dbReference type="Proteomes" id="UP001219518"/>
    </source>
</evidence>
<dbReference type="InterPro" id="IPR045249">
    <property type="entry name" value="HARBI1-like"/>
</dbReference>
<dbReference type="EMBL" id="JAHWGI010000355">
    <property type="protein sequence ID" value="KAK3914166.1"/>
    <property type="molecule type" value="Genomic_DNA"/>
</dbReference>
<keyword evidence="4" id="KW-0540">Nuclease</keyword>
<evidence type="ECO:0000256" key="7">
    <source>
        <dbReference type="ARBA" id="ARBA00023242"/>
    </source>
</evidence>
<dbReference type="PANTHER" id="PTHR22930">
    <property type="match status" value="1"/>
</dbReference>
<dbReference type="GO" id="GO:0016787">
    <property type="term" value="F:hydrolase activity"/>
    <property type="evidence" value="ECO:0007669"/>
    <property type="project" value="UniProtKB-KW"/>
</dbReference>
<accession>A0AAE1LBQ8</accession>
<evidence type="ECO:0000256" key="1">
    <source>
        <dbReference type="ARBA" id="ARBA00001968"/>
    </source>
</evidence>
<dbReference type="Pfam" id="PF13359">
    <property type="entry name" value="DDE_Tnp_4"/>
    <property type="match status" value="1"/>
</dbReference>
<feature type="domain" description="DDE Tnp4" evidence="8">
    <location>
        <begin position="152"/>
        <end position="256"/>
    </location>
</feature>
<dbReference type="GO" id="GO:0005634">
    <property type="term" value="C:nucleus"/>
    <property type="evidence" value="ECO:0007669"/>
    <property type="project" value="UniProtKB-SubCell"/>
</dbReference>
<dbReference type="AlphaFoldDB" id="A0AAE1LBQ8"/>
<evidence type="ECO:0000259" key="8">
    <source>
        <dbReference type="Pfam" id="PF13359"/>
    </source>
</evidence>
<evidence type="ECO:0000256" key="4">
    <source>
        <dbReference type="ARBA" id="ARBA00022722"/>
    </source>
</evidence>
<comment type="cofactor">
    <cofactor evidence="1">
        <name>a divalent metal cation</name>
        <dbReference type="ChEBI" id="CHEBI:60240"/>
    </cofactor>
</comment>
<evidence type="ECO:0000256" key="3">
    <source>
        <dbReference type="ARBA" id="ARBA00006958"/>
    </source>
</evidence>
<dbReference type="Proteomes" id="UP001219518">
    <property type="component" value="Unassembled WGS sequence"/>
</dbReference>
<evidence type="ECO:0000256" key="2">
    <source>
        <dbReference type="ARBA" id="ARBA00004123"/>
    </source>
</evidence>
<keyword evidence="5" id="KW-0479">Metal-binding</keyword>
<evidence type="ECO:0000256" key="5">
    <source>
        <dbReference type="ARBA" id="ARBA00022723"/>
    </source>
</evidence>
<organism evidence="9 10">
    <name type="scientific">Frankliniella fusca</name>
    <dbReference type="NCBI Taxonomy" id="407009"/>
    <lineage>
        <taxon>Eukaryota</taxon>
        <taxon>Metazoa</taxon>
        <taxon>Ecdysozoa</taxon>
        <taxon>Arthropoda</taxon>
        <taxon>Hexapoda</taxon>
        <taxon>Insecta</taxon>
        <taxon>Pterygota</taxon>
        <taxon>Neoptera</taxon>
        <taxon>Paraneoptera</taxon>
        <taxon>Thysanoptera</taxon>
        <taxon>Terebrantia</taxon>
        <taxon>Thripoidea</taxon>
        <taxon>Thripidae</taxon>
        <taxon>Frankliniella</taxon>
    </lineage>
</organism>
<gene>
    <name evidence="9" type="ORF">KUF71_023579</name>
</gene>
<dbReference type="PANTHER" id="PTHR22930:SF85">
    <property type="entry name" value="GH03217P-RELATED"/>
    <property type="match status" value="1"/>
</dbReference>
<dbReference type="InterPro" id="IPR027806">
    <property type="entry name" value="HARBI1_dom"/>
</dbReference>
<protein>
    <submittedName>
        <fullName evidence="9">Protein ALP1-like</fullName>
    </submittedName>
</protein>
<dbReference type="GO" id="GO:0004518">
    <property type="term" value="F:nuclease activity"/>
    <property type="evidence" value="ECO:0007669"/>
    <property type="project" value="UniProtKB-KW"/>
</dbReference>
<keyword evidence="10" id="KW-1185">Reference proteome</keyword>
<comment type="similarity">
    <text evidence="3">Belongs to the HARBI1 family.</text>
</comment>
<reference evidence="9" key="1">
    <citation type="submission" date="2021-07" db="EMBL/GenBank/DDBJ databases">
        <authorList>
            <person name="Catto M.A."/>
            <person name="Jacobson A."/>
            <person name="Kennedy G."/>
            <person name="Labadie P."/>
            <person name="Hunt B.G."/>
            <person name="Srinivasan R."/>
        </authorList>
    </citation>
    <scope>NUCLEOTIDE SEQUENCE</scope>
    <source>
        <strain evidence="9">PL_HMW_Pooled</strain>
        <tissue evidence="9">Head</tissue>
    </source>
</reference>
<keyword evidence="6" id="KW-0378">Hydrolase</keyword>
<evidence type="ECO:0000256" key="6">
    <source>
        <dbReference type="ARBA" id="ARBA00022801"/>
    </source>
</evidence>
<dbReference type="GO" id="GO:0046872">
    <property type="term" value="F:metal ion binding"/>
    <property type="evidence" value="ECO:0007669"/>
    <property type="project" value="UniProtKB-KW"/>
</dbReference>
<proteinExistence type="inferred from homology"/>